<dbReference type="AlphaFoldDB" id="G9XW46"/>
<dbReference type="Proteomes" id="UP000004416">
    <property type="component" value="Unassembled WGS sequence"/>
</dbReference>
<comment type="caution">
    <text evidence="1">The sequence shown here is derived from an EMBL/GenBank/DDBJ whole genome shotgun (WGS) entry which is preliminary data.</text>
</comment>
<gene>
    <name evidence="1" type="ORF">HMPREF0322_05030</name>
</gene>
<name>G9XW46_DESHA</name>
<proteinExistence type="predicted"/>
<evidence type="ECO:0000313" key="2">
    <source>
        <dbReference type="Proteomes" id="UP000004416"/>
    </source>
</evidence>
<organism evidence="1 2">
    <name type="scientific">Desulfitobacterium hafniense DP7</name>
    <dbReference type="NCBI Taxonomy" id="537010"/>
    <lineage>
        <taxon>Bacteria</taxon>
        <taxon>Bacillati</taxon>
        <taxon>Bacillota</taxon>
        <taxon>Clostridia</taxon>
        <taxon>Eubacteriales</taxon>
        <taxon>Desulfitobacteriaceae</taxon>
        <taxon>Desulfitobacterium</taxon>
    </lineage>
</organism>
<dbReference type="HOGENOM" id="CLU_3308496_0_0_9"/>
<accession>G9XW46</accession>
<sequence>MNPLTFELCSQAVKERKSCTFRVFFDMNAFDGYNKLYYH</sequence>
<evidence type="ECO:0000313" key="1">
    <source>
        <dbReference type="EMBL" id="EHL04114.1"/>
    </source>
</evidence>
<protein>
    <submittedName>
        <fullName evidence="1">Uncharacterized protein</fullName>
    </submittedName>
</protein>
<dbReference type="EMBL" id="AFZX01000137">
    <property type="protein sequence ID" value="EHL04114.1"/>
    <property type="molecule type" value="Genomic_DNA"/>
</dbReference>
<reference evidence="1 2" key="1">
    <citation type="submission" date="2011-08" db="EMBL/GenBank/DDBJ databases">
        <authorList>
            <person name="Weinstock G."/>
            <person name="Sodergren E."/>
            <person name="Clifton S."/>
            <person name="Fulton L."/>
            <person name="Fulton B."/>
            <person name="Courtney L."/>
            <person name="Fronick C."/>
            <person name="Harrison M."/>
            <person name="Strong C."/>
            <person name="Farmer C."/>
            <person name="Delahaunty K."/>
            <person name="Markovic C."/>
            <person name="Hall O."/>
            <person name="Minx P."/>
            <person name="Tomlinson C."/>
            <person name="Mitreva M."/>
            <person name="Hou S."/>
            <person name="Chen J."/>
            <person name="Wollam A."/>
            <person name="Pepin K.H."/>
            <person name="Johnson M."/>
            <person name="Bhonagiri V."/>
            <person name="Zhang X."/>
            <person name="Suruliraj S."/>
            <person name="Warren W."/>
            <person name="Chinwalla A."/>
            <person name="Mardis E.R."/>
            <person name="Wilson R.K."/>
        </authorList>
    </citation>
    <scope>NUCLEOTIDE SEQUENCE [LARGE SCALE GENOMIC DNA]</scope>
    <source>
        <strain evidence="1 2">DP7</strain>
    </source>
</reference>